<feature type="transmembrane region" description="Helical" evidence="1">
    <location>
        <begin position="248"/>
        <end position="267"/>
    </location>
</feature>
<keyword evidence="1" id="KW-0472">Membrane</keyword>
<dbReference type="GO" id="GO:0005789">
    <property type="term" value="C:endoplasmic reticulum membrane"/>
    <property type="evidence" value="ECO:0007669"/>
    <property type="project" value="TreeGrafter"/>
</dbReference>
<dbReference type="InParanoid" id="A0A067MNV2"/>
<evidence type="ECO:0000313" key="2">
    <source>
        <dbReference type="EMBL" id="KDQ16375.1"/>
    </source>
</evidence>
<dbReference type="InterPro" id="IPR022057">
    <property type="entry name" value="Chs7"/>
</dbReference>
<reference evidence="3" key="1">
    <citation type="journal article" date="2014" name="Proc. Natl. Acad. Sci. U.S.A.">
        <title>Extensive sampling of basidiomycete genomes demonstrates inadequacy of the white-rot/brown-rot paradigm for wood decay fungi.</title>
        <authorList>
            <person name="Riley R."/>
            <person name="Salamov A.A."/>
            <person name="Brown D.W."/>
            <person name="Nagy L.G."/>
            <person name="Floudas D."/>
            <person name="Held B.W."/>
            <person name="Levasseur A."/>
            <person name="Lombard V."/>
            <person name="Morin E."/>
            <person name="Otillar R."/>
            <person name="Lindquist E.A."/>
            <person name="Sun H."/>
            <person name="LaButti K.M."/>
            <person name="Schmutz J."/>
            <person name="Jabbour D."/>
            <person name="Luo H."/>
            <person name="Baker S.E."/>
            <person name="Pisabarro A.G."/>
            <person name="Walton J.D."/>
            <person name="Blanchette R.A."/>
            <person name="Henrissat B."/>
            <person name="Martin F."/>
            <person name="Cullen D."/>
            <person name="Hibbett D.S."/>
            <person name="Grigoriev I.V."/>
        </authorList>
    </citation>
    <scope>NUCLEOTIDE SEQUENCE [LARGE SCALE GENOMIC DNA]</scope>
    <source>
        <strain evidence="3">FD-172 SS1</strain>
    </source>
</reference>
<dbReference type="Pfam" id="PF12271">
    <property type="entry name" value="Chs7"/>
    <property type="match status" value="1"/>
</dbReference>
<keyword evidence="1" id="KW-1133">Transmembrane helix</keyword>
<feature type="transmembrane region" description="Helical" evidence="1">
    <location>
        <begin position="73"/>
        <end position="93"/>
    </location>
</feature>
<sequence length="317" mass="34687">MQLPPFGAFKPLCRGVPSYPWCNLFFRQLANKAPEVLVGLSADYHTAPVGINPQCGIPRAVSSSPGTTHLGNIANALACALCLLFSMYLVFHANRRSAAVGRVEIRFFLFLYALTLPLQIITTGSYIEQSATSIVVLTAIHAGVVVALFWTFLGNAIVATQVVEDGTMASLVPFYALSLILFVATTYISLDTALSISTAFTPSSNPSNLQNTTLFVLLNVWPAAAAFFGFAILMYVVVRVLRERKPMFFYLAAVFLFVLSQLAYFLLSKPLCRASDSKVDGSFIATLLETAAVGCYYLAWVNITEDTWDDDQYYRGS</sequence>
<dbReference type="Proteomes" id="UP000027195">
    <property type="component" value="Unassembled WGS sequence"/>
</dbReference>
<dbReference type="GO" id="GO:0006457">
    <property type="term" value="P:protein folding"/>
    <property type="evidence" value="ECO:0007669"/>
    <property type="project" value="TreeGrafter"/>
</dbReference>
<evidence type="ECO:0000313" key="3">
    <source>
        <dbReference type="Proteomes" id="UP000027195"/>
    </source>
</evidence>
<protein>
    <submittedName>
        <fullName evidence="2">Uncharacterized protein</fullName>
    </submittedName>
</protein>
<feature type="transmembrane region" description="Helical" evidence="1">
    <location>
        <begin position="174"/>
        <end position="200"/>
    </location>
</feature>
<proteinExistence type="predicted"/>
<keyword evidence="1" id="KW-0812">Transmembrane</keyword>
<dbReference type="STRING" id="930990.A0A067MNV2"/>
<keyword evidence="3" id="KW-1185">Reference proteome</keyword>
<organism evidence="2 3">
    <name type="scientific">Botryobasidium botryosum (strain FD-172 SS1)</name>
    <dbReference type="NCBI Taxonomy" id="930990"/>
    <lineage>
        <taxon>Eukaryota</taxon>
        <taxon>Fungi</taxon>
        <taxon>Dikarya</taxon>
        <taxon>Basidiomycota</taxon>
        <taxon>Agaricomycotina</taxon>
        <taxon>Agaricomycetes</taxon>
        <taxon>Cantharellales</taxon>
        <taxon>Botryobasidiaceae</taxon>
        <taxon>Botryobasidium</taxon>
    </lineage>
</organism>
<dbReference type="PANTHER" id="PTHR35329:SF1">
    <property type="entry name" value="CHITIN SYNTHASE EXPORT CHAPERONE"/>
    <property type="match status" value="1"/>
</dbReference>
<name>A0A067MNV2_BOTB1</name>
<dbReference type="GO" id="GO:0051082">
    <property type="term" value="F:unfolded protein binding"/>
    <property type="evidence" value="ECO:0007669"/>
    <property type="project" value="TreeGrafter"/>
</dbReference>
<dbReference type="OrthoDB" id="5582162at2759"/>
<feature type="transmembrane region" description="Helical" evidence="1">
    <location>
        <begin position="220"/>
        <end position="241"/>
    </location>
</feature>
<dbReference type="EMBL" id="KL198028">
    <property type="protein sequence ID" value="KDQ16375.1"/>
    <property type="molecule type" value="Genomic_DNA"/>
</dbReference>
<gene>
    <name evidence="2" type="ORF">BOTBODRAFT_107135</name>
</gene>
<feature type="transmembrane region" description="Helical" evidence="1">
    <location>
        <begin position="133"/>
        <end position="153"/>
    </location>
</feature>
<dbReference type="AlphaFoldDB" id="A0A067MNV2"/>
<dbReference type="HOGENOM" id="CLU_050424_0_0_1"/>
<accession>A0A067MNV2</accession>
<dbReference type="PANTHER" id="PTHR35329">
    <property type="entry name" value="CHITIN SYNTHASE EXPORT CHAPERONE"/>
    <property type="match status" value="1"/>
</dbReference>
<feature type="transmembrane region" description="Helical" evidence="1">
    <location>
        <begin position="105"/>
        <end position="127"/>
    </location>
</feature>
<evidence type="ECO:0000256" key="1">
    <source>
        <dbReference type="SAM" id="Phobius"/>
    </source>
</evidence>